<dbReference type="EMBL" id="BAMD01000163">
    <property type="protein sequence ID" value="GAF05934.1"/>
    <property type="molecule type" value="Genomic_DNA"/>
</dbReference>
<reference evidence="2 3" key="1">
    <citation type="journal article" date="2014" name="Genome Announc.">
        <title>Draft Genome Sequence of Cytophaga fermentans JCM 21142T, a Facultative Anaerobe Isolated from Marine Mud.</title>
        <authorList>
            <person name="Starns D."/>
            <person name="Oshima K."/>
            <person name="Suda W."/>
            <person name="Iino T."/>
            <person name="Yuki M."/>
            <person name="Inoue J."/>
            <person name="Kitamura K."/>
            <person name="Iida T."/>
            <person name="Darby A."/>
            <person name="Hattori M."/>
            <person name="Ohkuma M."/>
        </authorList>
    </citation>
    <scope>NUCLEOTIDE SEQUENCE [LARGE SCALE GENOMIC DNA]</scope>
    <source>
        <strain evidence="2 3">JCM 21142</strain>
    </source>
</reference>
<dbReference type="OrthoDB" id="6678638at2"/>
<keyword evidence="1" id="KW-0472">Membrane</keyword>
<dbReference type="RefSeq" id="WP_027473562.1">
    <property type="nucleotide sequence ID" value="NZ_BAMD01000163.1"/>
</dbReference>
<comment type="caution">
    <text evidence="2">The sequence shown here is derived from an EMBL/GenBank/DDBJ whole genome shotgun (WGS) entry which is preliminary data.</text>
</comment>
<dbReference type="AlphaFoldDB" id="W7YU11"/>
<evidence type="ECO:0008006" key="4">
    <source>
        <dbReference type="Google" id="ProtNLM"/>
    </source>
</evidence>
<keyword evidence="1" id="KW-1133">Transmembrane helix</keyword>
<evidence type="ECO:0000256" key="1">
    <source>
        <dbReference type="SAM" id="Phobius"/>
    </source>
</evidence>
<keyword evidence="1" id="KW-0812">Transmembrane</keyword>
<accession>W7YU11</accession>
<evidence type="ECO:0000313" key="3">
    <source>
        <dbReference type="Proteomes" id="UP000019402"/>
    </source>
</evidence>
<name>W7YU11_9BACT</name>
<organism evidence="2 3">
    <name type="scientific">Saccharicrinis fermentans DSM 9555 = JCM 21142</name>
    <dbReference type="NCBI Taxonomy" id="869213"/>
    <lineage>
        <taxon>Bacteria</taxon>
        <taxon>Pseudomonadati</taxon>
        <taxon>Bacteroidota</taxon>
        <taxon>Bacteroidia</taxon>
        <taxon>Marinilabiliales</taxon>
        <taxon>Marinilabiliaceae</taxon>
        <taxon>Saccharicrinis</taxon>
    </lineage>
</organism>
<keyword evidence="3" id="KW-1185">Reference proteome</keyword>
<evidence type="ECO:0000313" key="2">
    <source>
        <dbReference type="EMBL" id="GAF05934.1"/>
    </source>
</evidence>
<dbReference type="STRING" id="869213.GCA_000517085_04322"/>
<gene>
    <name evidence="2" type="ORF">JCM21142_124699</name>
</gene>
<dbReference type="Proteomes" id="UP000019402">
    <property type="component" value="Unassembled WGS sequence"/>
</dbReference>
<proteinExistence type="predicted"/>
<sequence>MKNIYKREYTGFILIALGIMLSFYFLIEGNFLIWDGVLDPEQLARFGGLIGGTIGVIFSLAAYILIYETFRLQKKQQFESMFFSLFNEFNNFRYNYFSIDHSCEKIAPGIKAFTYFIEGTDCLGLKTSKHTISEKDFKNIAIKFKSQLNKFCSHLDMILYLLNKQSELNNTEKKYYLKYILSQLTEHERFLLYYRNKIEGIEYNNIDSLEIKDPEKVIPDK</sequence>
<feature type="transmembrane region" description="Helical" evidence="1">
    <location>
        <begin position="46"/>
        <end position="66"/>
    </location>
</feature>
<protein>
    <recommendedName>
        <fullName evidence="4">Phage abortive infection protein</fullName>
    </recommendedName>
</protein>
<feature type="transmembrane region" description="Helical" evidence="1">
    <location>
        <begin position="12"/>
        <end position="34"/>
    </location>
</feature>